<name>A0AB39HMY2_9BACI</name>
<evidence type="ECO:0000256" key="7">
    <source>
        <dbReference type="PROSITE-ProRule" id="PRU00284"/>
    </source>
</evidence>
<keyword evidence="3" id="KW-1133">Transmembrane helix</keyword>
<dbReference type="CDD" id="cd01068">
    <property type="entry name" value="globin_sensor"/>
    <property type="match status" value="1"/>
</dbReference>
<dbReference type="Pfam" id="PF11563">
    <property type="entry name" value="Protoglobin"/>
    <property type="match status" value="1"/>
</dbReference>
<comment type="similarity">
    <text evidence="6">Belongs to the methyl-accepting chemotaxis (MCP) protein family.</text>
</comment>
<evidence type="ECO:0000259" key="8">
    <source>
        <dbReference type="PROSITE" id="PS50111"/>
    </source>
</evidence>
<organism evidence="9">
    <name type="scientific">Ornithinibacillus sp. 4-3</name>
    <dbReference type="NCBI Taxonomy" id="3231488"/>
    <lineage>
        <taxon>Bacteria</taxon>
        <taxon>Bacillati</taxon>
        <taxon>Bacillota</taxon>
        <taxon>Bacilli</taxon>
        <taxon>Bacillales</taxon>
        <taxon>Bacillaceae</taxon>
        <taxon>Ornithinibacillus</taxon>
    </lineage>
</organism>
<evidence type="ECO:0000256" key="4">
    <source>
        <dbReference type="ARBA" id="ARBA00023136"/>
    </source>
</evidence>
<dbReference type="GO" id="GO:0019825">
    <property type="term" value="F:oxygen binding"/>
    <property type="evidence" value="ECO:0007669"/>
    <property type="project" value="InterPro"/>
</dbReference>
<dbReference type="Gene3D" id="1.20.120.30">
    <property type="entry name" value="Aspartate receptor, ligand-binding domain"/>
    <property type="match status" value="1"/>
</dbReference>
<evidence type="ECO:0000256" key="6">
    <source>
        <dbReference type="ARBA" id="ARBA00029447"/>
    </source>
</evidence>
<dbReference type="SUPFAM" id="SSF58104">
    <property type="entry name" value="Methyl-accepting chemotaxis protein (MCP) signaling domain"/>
    <property type="match status" value="1"/>
</dbReference>
<sequence>MKILFKKPKTWNEYIERTGDTDVKDVGERVKQRLAYLGISEQTLVDVKQASEFLLPYKKEAVSELYSQITSDKHLHQMIIENSTLDRLQGTMEQYVQRLLDANVDRDYIRNRIMIGQVHSRINLTAEHFISAHHLLMHLLTTIIMEKMYKNPDQMMQCVLSMQKLMAFDQQLIVEVYMEETFKSFLFGISKTLDYTTQLDTSKQLISEMNSMNEESHSVSSATEEMNASIFEVANYAVRVAEETDAAVQSAEDSRKIVNSTLGKIEEVGEVYRQVVTHVEELNQEIDQTQHIVEVIQDITDQTNLLALNASIEAARAGEHGRGFSVVANEVRKLAEHTKDQTMQIISNMSSLQNVSGIVTNQMENTEKLIAKSVSDAQIADEALNKIVSAMQNINQSTSQIAAMSEEQTSAVEEIAQRNSKIFEQTNSSQKLALDTAEIIFDLSKQMEGHRNQVFSTNVKLSEKDIIRITKTDHLLWKWKVYNMLLGLETIGIKQAGSYENCRLGNWYYSVKSEKLRSNAIFQQLEGPHKSVHEYAARAVREYQAGNMVEAEQSFQRLSEASEEVISLLTQLEAVL</sequence>
<dbReference type="CDD" id="cd11386">
    <property type="entry name" value="MCP_signal"/>
    <property type="match status" value="1"/>
</dbReference>
<dbReference type="InterPro" id="IPR009050">
    <property type="entry name" value="Globin-like_sf"/>
</dbReference>
<evidence type="ECO:0000256" key="1">
    <source>
        <dbReference type="ARBA" id="ARBA00004141"/>
    </source>
</evidence>
<reference evidence="9" key="1">
    <citation type="submission" date="2024-07" db="EMBL/GenBank/DDBJ databases">
        <title>Halotolerant mesophilic bacterium Ornithinibacillus sp. 4-3, sp. nov., isolated from soil.</title>
        <authorList>
            <person name="Sidarenka A.V."/>
            <person name="Guliayeva D.E."/>
            <person name="Leanovich S.I."/>
            <person name="Hileuskaya K.S."/>
            <person name="Akhremchuk A.E."/>
            <person name="Sikolenko M.A."/>
            <person name="Valentovich L.N."/>
        </authorList>
    </citation>
    <scope>NUCLEOTIDE SEQUENCE</scope>
    <source>
        <strain evidence="9">4-3</strain>
    </source>
</reference>
<dbReference type="GO" id="GO:0006935">
    <property type="term" value="P:chemotaxis"/>
    <property type="evidence" value="ECO:0007669"/>
    <property type="project" value="InterPro"/>
</dbReference>
<dbReference type="PANTHER" id="PTHR32089">
    <property type="entry name" value="METHYL-ACCEPTING CHEMOTAXIS PROTEIN MCPB"/>
    <property type="match status" value="1"/>
</dbReference>
<feature type="domain" description="Methyl-accepting transducer" evidence="8">
    <location>
        <begin position="201"/>
        <end position="423"/>
    </location>
</feature>
<dbReference type="PRINTS" id="PR00260">
    <property type="entry name" value="CHEMTRNSDUCR"/>
</dbReference>
<accession>A0AB39HMY2</accession>
<dbReference type="InterPro" id="IPR004089">
    <property type="entry name" value="MCPsignal_dom"/>
</dbReference>
<dbReference type="InterPro" id="IPR039379">
    <property type="entry name" value="Protoglobin_sensor_dom"/>
</dbReference>
<comment type="subcellular location">
    <subcellularLocation>
        <location evidence="1">Membrane</location>
        <topology evidence="1">Multi-pass membrane protein</topology>
    </subcellularLocation>
</comment>
<dbReference type="InterPro" id="IPR012292">
    <property type="entry name" value="Globin/Proto"/>
</dbReference>
<dbReference type="GO" id="GO:0004888">
    <property type="term" value="F:transmembrane signaling receptor activity"/>
    <property type="evidence" value="ECO:0007669"/>
    <property type="project" value="InterPro"/>
</dbReference>
<dbReference type="PROSITE" id="PS50111">
    <property type="entry name" value="CHEMOTAXIS_TRANSDUC_2"/>
    <property type="match status" value="1"/>
</dbReference>
<dbReference type="Pfam" id="PF13682">
    <property type="entry name" value="CZB"/>
    <property type="match status" value="1"/>
</dbReference>
<dbReference type="PANTHER" id="PTHR32089:SF119">
    <property type="entry name" value="METHYL-ACCEPTING CHEMOTAXIS PROTEIN CTPL"/>
    <property type="match status" value="1"/>
</dbReference>
<dbReference type="SMART" id="SM00283">
    <property type="entry name" value="MA"/>
    <property type="match status" value="1"/>
</dbReference>
<dbReference type="SUPFAM" id="SSF46458">
    <property type="entry name" value="Globin-like"/>
    <property type="match status" value="1"/>
</dbReference>
<dbReference type="GO" id="GO:0016020">
    <property type="term" value="C:membrane"/>
    <property type="evidence" value="ECO:0007669"/>
    <property type="project" value="UniProtKB-SubCell"/>
</dbReference>
<evidence type="ECO:0000256" key="2">
    <source>
        <dbReference type="ARBA" id="ARBA00022692"/>
    </source>
</evidence>
<dbReference type="Gene3D" id="1.10.287.950">
    <property type="entry name" value="Methyl-accepting chemotaxis protein"/>
    <property type="match status" value="1"/>
</dbReference>
<dbReference type="Pfam" id="PF00015">
    <property type="entry name" value="MCPsignal"/>
    <property type="match status" value="1"/>
</dbReference>
<evidence type="ECO:0000313" key="9">
    <source>
        <dbReference type="EMBL" id="XDK32029.1"/>
    </source>
</evidence>
<gene>
    <name evidence="9" type="ORF">AB4Y30_13560</name>
</gene>
<dbReference type="AlphaFoldDB" id="A0AB39HMY2"/>
<dbReference type="RefSeq" id="WP_368652752.1">
    <property type="nucleotide sequence ID" value="NZ_CP162599.1"/>
</dbReference>
<dbReference type="Gene3D" id="1.10.490.10">
    <property type="entry name" value="Globins"/>
    <property type="match status" value="1"/>
</dbReference>
<dbReference type="InterPro" id="IPR004090">
    <property type="entry name" value="Chemotax_Me-accpt_rcpt"/>
</dbReference>
<proteinExistence type="inferred from homology"/>
<dbReference type="EMBL" id="CP162599">
    <property type="protein sequence ID" value="XDK32029.1"/>
    <property type="molecule type" value="Genomic_DNA"/>
</dbReference>
<dbReference type="GO" id="GO:0020037">
    <property type="term" value="F:heme binding"/>
    <property type="evidence" value="ECO:0007669"/>
    <property type="project" value="InterPro"/>
</dbReference>
<keyword evidence="5 7" id="KW-0807">Transducer</keyword>
<dbReference type="GO" id="GO:0007165">
    <property type="term" value="P:signal transduction"/>
    <property type="evidence" value="ECO:0007669"/>
    <property type="project" value="UniProtKB-KW"/>
</dbReference>
<evidence type="ECO:0000256" key="5">
    <source>
        <dbReference type="ARBA" id="ARBA00023224"/>
    </source>
</evidence>
<dbReference type="InterPro" id="IPR025991">
    <property type="entry name" value="Chemoreceptor_zinc-bind_dom"/>
</dbReference>
<keyword evidence="2" id="KW-0812">Transmembrane</keyword>
<keyword evidence="4" id="KW-0472">Membrane</keyword>
<evidence type="ECO:0000256" key="3">
    <source>
        <dbReference type="ARBA" id="ARBA00022989"/>
    </source>
</evidence>
<protein>
    <submittedName>
        <fullName evidence="9">Methyl-accepting chemotaxis protein</fullName>
    </submittedName>
</protein>
<dbReference type="InterPro" id="IPR044398">
    <property type="entry name" value="Globin-sensor_dom"/>
</dbReference>